<sequence length="131" mass="14885">MVDKSNFITQCYSLHPFDLVTLNLSRETLLIEFLNCFPSHLSTIWAESSILCVTMMKLPLTRRDRGCEVGWGKGIYFFLDFCSPVLNFGESFSSQVYLTLIDQTFFGELLFNVMSVALAAMFLEPTLSLAE</sequence>
<proteinExistence type="predicted"/>
<name>A0AAD8AUQ6_BIOPF</name>
<dbReference type="EMBL" id="JASAOG010000233">
    <property type="protein sequence ID" value="KAK0042751.1"/>
    <property type="molecule type" value="Genomic_DNA"/>
</dbReference>
<evidence type="ECO:0000313" key="1">
    <source>
        <dbReference type="EMBL" id="KAK0042751.1"/>
    </source>
</evidence>
<protein>
    <submittedName>
        <fullName evidence="1">Uncharacterized protein</fullName>
    </submittedName>
</protein>
<dbReference type="Proteomes" id="UP001233172">
    <property type="component" value="Unassembled WGS sequence"/>
</dbReference>
<reference evidence="1" key="1">
    <citation type="journal article" date="2023" name="PLoS Negl. Trop. Dis.">
        <title>A genome sequence for Biomphalaria pfeifferi, the major vector snail for the human-infecting parasite Schistosoma mansoni.</title>
        <authorList>
            <person name="Bu L."/>
            <person name="Lu L."/>
            <person name="Laidemitt M.R."/>
            <person name="Zhang S.M."/>
            <person name="Mutuku M."/>
            <person name="Mkoji G."/>
            <person name="Steinauer M."/>
            <person name="Loker E.S."/>
        </authorList>
    </citation>
    <scope>NUCLEOTIDE SEQUENCE</scope>
    <source>
        <strain evidence="1">KasaAsao</strain>
    </source>
</reference>
<comment type="caution">
    <text evidence="1">The sequence shown here is derived from an EMBL/GenBank/DDBJ whole genome shotgun (WGS) entry which is preliminary data.</text>
</comment>
<organism evidence="1 2">
    <name type="scientific">Biomphalaria pfeifferi</name>
    <name type="common">Bloodfluke planorb</name>
    <name type="synonym">Freshwater snail</name>
    <dbReference type="NCBI Taxonomy" id="112525"/>
    <lineage>
        <taxon>Eukaryota</taxon>
        <taxon>Metazoa</taxon>
        <taxon>Spiralia</taxon>
        <taxon>Lophotrochozoa</taxon>
        <taxon>Mollusca</taxon>
        <taxon>Gastropoda</taxon>
        <taxon>Heterobranchia</taxon>
        <taxon>Euthyneura</taxon>
        <taxon>Panpulmonata</taxon>
        <taxon>Hygrophila</taxon>
        <taxon>Lymnaeoidea</taxon>
        <taxon>Planorbidae</taxon>
        <taxon>Biomphalaria</taxon>
    </lineage>
</organism>
<accession>A0AAD8AUQ6</accession>
<dbReference type="AlphaFoldDB" id="A0AAD8AUQ6"/>
<evidence type="ECO:0000313" key="2">
    <source>
        <dbReference type="Proteomes" id="UP001233172"/>
    </source>
</evidence>
<reference evidence="1" key="2">
    <citation type="submission" date="2023-04" db="EMBL/GenBank/DDBJ databases">
        <authorList>
            <person name="Bu L."/>
            <person name="Lu L."/>
            <person name="Laidemitt M.R."/>
            <person name="Zhang S.M."/>
            <person name="Mutuku M."/>
            <person name="Mkoji G."/>
            <person name="Steinauer M."/>
            <person name="Loker E.S."/>
        </authorList>
    </citation>
    <scope>NUCLEOTIDE SEQUENCE</scope>
    <source>
        <strain evidence="1">KasaAsao</strain>
        <tissue evidence="1">Whole Snail</tissue>
    </source>
</reference>
<keyword evidence="2" id="KW-1185">Reference proteome</keyword>
<gene>
    <name evidence="1" type="ORF">Bpfe_027814</name>
</gene>